<dbReference type="Gene3D" id="3.20.20.190">
    <property type="entry name" value="Phosphatidylinositol (PI) phosphodiesterase"/>
    <property type="match status" value="1"/>
</dbReference>
<comment type="caution">
    <text evidence="2">The sequence shown here is derived from an EMBL/GenBank/DDBJ whole genome shotgun (WGS) entry which is preliminary data.</text>
</comment>
<dbReference type="PANTHER" id="PTHR46211">
    <property type="entry name" value="GLYCEROPHOSPHORYL DIESTER PHOSPHODIESTERASE"/>
    <property type="match status" value="1"/>
</dbReference>
<dbReference type="OrthoDB" id="384721at2"/>
<dbReference type="PROSITE" id="PS50007">
    <property type="entry name" value="PIPLC_X_DOMAIN"/>
    <property type="match status" value="1"/>
</dbReference>
<name>G5IM32_9FIRM</name>
<dbReference type="HOGENOM" id="CLU_030006_3_5_9"/>
<proteinExistence type="predicted"/>
<evidence type="ECO:0000313" key="3">
    <source>
        <dbReference type="Proteomes" id="UP000005384"/>
    </source>
</evidence>
<dbReference type="AlphaFoldDB" id="G5IM32"/>
<sequence>MRTLLEGAKQVLIGGHRGCACQYEENSIAAMEEGLRQGADYLEIDIQLTKDSIPVVYHDVRLEKKTALTGYVHEHTLEELQAAVPGLCTLAEAMEWGCSHDAYFGLELKTVPLRMQAVNLKLVELMLPMIKQSGMSGQVFLFGQDYQVLRRVKQLSPGTETGLIVPFVPEDPVALMRSMDALVYLSYVYNMTPEIIRRLKENGYYVSGAILREEQWEQAAMELGVTMFESDEPGRVIKKWR</sequence>
<dbReference type="InterPro" id="IPR030395">
    <property type="entry name" value="GP_PDE_dom"/>
</dbReference>
<reference evidence="2 3" key="1">
    <citation type="submission" date="2011-08" db="EMBL/GenBank/DDBJ databases">
        <title>The Genome Sequence of Clostridium hathewayi WAL-18680.</title>
        <authorList>
            <consortium name="The Broad Institute Genome Sequencing Platform"/>
            <person name="Earl A."/>
            <person name="Ward D."/>
            <person name="Feldgarden M."/>
            <person name="Gevers D."/>
            <person name="Finegold S.M."/>
            <person name="Summanen P.H."/>
            <person name="Molitoris D.R."/>
            <person name="Song M."/>
            <person name="Daigneault M."/>
            <person name="Allen-Vercoe E."/>
            <person name="Young S.K."/>
            <person name="Zeng Q."/>
            <person name="Gargeya S."/>
            <person name="Fitzgerald M."/>
            <person name="Haas B."/>
            <person name="Abouelleil A."/>
            <person name="Alvarado L."/>
            <person name="Arachchi H.M."/>
            <person name="Berlin A."/>
            <person name="Brown A."/>
            <person name="Chapman S.B."/>
            <person name="Chen Z."/>
            <person name="Dunbar C."/>
            <person name="Freedman E."/>
            <person name="Gearin G."/>
            <person name="Gellesch M."/>
            <person name="Goldberg J."/>
            <person name="Griggs A."/>
            <person name="Gujja S."/>
            <person name="Heiman D."/>
            <person name="Howarth C."/>
            <person name="Larson L."/>
            <person name="Lui A."/>
            <person name="MacDonald P.J.P."/>
            <person name="Montmayeur A."/>
            <person name="Murphy C."/>
            <person name="Neiman D."/>
            <person name="Pearson M."/>
            <person name="Priest M."/>
            <person name="Roberts A."/>
            <person name="Saif S."/>
            <person name="Shea T."/>
            <person name="Shenoy N."/>
            <person name="Sisk P."/>
            <person name="Stolte C."/>
            <person name="Sykes S."/>
            <person name="Wortman J."/>
            <person name="Nusbaum C."/>
            <person name="Birren B."/>
        </authorList>
    </citation>
    <scope>NUCLEOTIDE SEQUENCE [LARGE SCALE GENOMIC DNA]</scope>
    <source>
        <strain evidence="2 3">WAL-18680</strain>
    </source>
</reference>
<dbReference type="PROSITE" id="PS51704">
    <property type="entry name" value="GP_PDE"/>
    <property type="match status" value="1"/>
</dbReference>
<accession>G5IM32</accession>
<dbReference type="RefSeq" id="WP_006782548.1">
    <property type="nucleotide sequence ID" value="NZ_CP040506.1"/>
</dbReference>
<dbReference type="GO" id="GO:0008081">
    <property type="term" value="F:phosphoric diester hydrolase activity"/>
    <property type="evidence" value="ECO:0007669"/>
    <property type="project" value="InterPro"/>
</dbReference>
<dbReference type="PATRIC" id="fig|742737.3.peg.4547"/>
<dbReference type="GO" id="GO:0006629">
    <property type="term" value="P:lipid metabolic process"/>
    <property type="evidence" value="ECO:0007669"/>
    <property type="project" value="InterPro"/>
</dbReference>
<feature type="domain" description="GP-PDE" evidence="1">
    <location>
        <begin position="11"/>
        <end position="240"/>
    </location>
</feature>
<dbReference type="CDD" id="cd08556">
    <property type="entry name" value="GDPD"/>
    <property type="match status" value="1"/>
</dbReference>
<protein>
    <recommendedName>
        <fullName evidence="1">GP-PDE domain-containing protein</fullName>
    </recommendedName>
</protein>
<evidence type="ECO:0000259" key="1">
    <source>
        <dbReference type="PROSITE" id="PS51704"/>
    </source>
</evidence>
<dbReference type="Pfam" id="PF03009">
    <property type="entry name" value="GDPD"/>
    <property type="match status" value="1"/>
</dbReference>
<evidence type="ECO:0000313" key="2">
    <source>
        <dbReference type="EMBL" id="EHI57451.1"/>
    </source>
</evidence>
<dbReference type="PANTHER" id="PTHR46211:SF14">
    <property type="entry name" value="GLYCEROPHOSPHODIESTER PHOSPHODIESTERASE"/>
    <property type="match status" value="1"/>
</dbReference>
<dbReference type="SUPFAM" id="SSF51695">
    <property type="entry name" value="PLC-like phosphodiesterases"/>
    <property type="match status" value="1"/>
</dbReference>
<dbReference type="InterPro" id="IPR017946">
    <property type="entry name" value="PLC-like_Pdiesterase_TIM-brl"/>
</dbReference>
<gene>
    <name evidence="2" type="ORF">HMPREF9473_04560</name>
</gene>
<keyword evidence="3" id="KW-1185">Reference proteome</keyword>
<dbReference type="EMBL" id="ADLN01000120">
    <property type="protein sequence ID" value="EHI57451.1"/>
    <property type="molecule type" value="Genomic_DNA"/>
</dbReference>
<organism evidence="2 3">
    <name type="scientific">Hungatella hathewayi WAL-18680</name>
    <dbReference type="NCBI Taxonomy" id="742737"/>
    <lineage>
        <taxon>Bacteria</taxon>
        <taxon>Bacillati</taxon>
        <taxon>Bacillota</taxon>
        <taxon>Clostridia</taxon>
        <taxon>Lachnospirales</taxon>
        <taxon>Lachnospiraceae</taxon>
        <taxon>Hungatella</taxon>
    </lineage>
</organism>
<dbReference type="Proteomes" id="UP000005384">
    <property type="component" value="Unassembled WGS sequence"/>
</dbReference>